<dbReference type="Proteomes" id="UP000571701">
    <property type="component" value="Unassembled WGS sequence"/>
</dbReference>
<evidence type="ECO:0000313" key="2">
    <source>
        <dbReference type="Proteomes" id="UP000571701"/>
    </source>
</evidence>
<evidence type="ECO:0000313" key="1">
    <source>
        <dbReference type="EMBL" id="MBA5761977.1"/>
    </source>
</evidence>
<accession>A0A7W2ITE0</accession>
<dbReference type="RefSeq" id="WP_182107730.1">
    <property type="nucleotide sequence ID" value="NZ_JACFYF010000002.1"/>
</dbReference>
<reference evidence="1 2" key="1">
    <citation type="submission" date="2020-07" db="EMBL/GenBank/DDBJ databases">
        <title>Vibrio marinisediminis sp. nov., isolated from marine sediment.</title>
        <authorList>
            <person name="Ji X."/>
        </authorList>
    </citation>
    <scope>NUCLEOTIDE SEQUENCE [LARGE SCALE GENOMIC DNA]</scope>
    <source>
        <strain evidence="1 2">404</strain>
    </source>
</reference>
<dbReference type="AlphaFoldDB" id="A0A7W2ITE0"/>
<protein>
    <submittedName>
        <fullName evidence="1">Uncharacterized protein</fullName>
    </submittedName>
</protein>
<gene>
    <name evidence="1" type="ORF">H2O73_06410</name>
</gene>
<comment type="caution">
    <text evidence="1">The sequence shown here is derived from an EMBL/GenBank/DDBJ whole genome shotgun (WGS) entry which is preliminary data.</text>
</comment>
<dbReference type="EMBL" id="JACFYF010000002">
    <property type="protein sequence ID" value="MBA5761977.1"/>
    <property type="molecule type" value="Genomic_DNA"/>
</dbReference>
<organism evidence="1 2">
    <name type="scientific">Vibrio marinisediminis</name>
    <dbReference type="NCBI Taxonomy" id="2758441"/>
    <lineage>
        <taxon>Bacteria</taxon>
        <taxon>Pseudomonadati</taxon>
        <taxon>Pseudomonadota</taxon>
        <taxon>Gammaproteobacteria</taxon>
        <taxon>Vibrionales</taxon>
        <taxon>Vibrionaceae</taxon>
        <taxon>Vibrio</taxon>
    </lineage>
</organism>
<name>A0A7W2ITE0_9VIBR</name>
<sequence>MSEYSYWDETYIKIIVEQDLLWINNNSGLYLMEEYEYDFIVGVIALGMER</sequence>
<keyword evidence="2" id="KW-1185">Reference proteome</keyword>
<proteinExistence type="predicted"/>